<organism evidence="1 2">
    <name type="scientific">Calderihabitans maritimus</name>
    <dbReference type="NCBI Taxonomy" id="1246530"/>
    <lineage>
        <taxon>Bacteria</taxon>
        <taxon>Bacillati</taxon>
        <taxon>Bacillota</taxon>
        <taxon>Clostridia</taxon>
        <taxon>Neomoorellales</taxon>
        <taxon>Calderihabitantaceae</taxon>
        <taxon>Calderihabitans</taxon>
    </lineage>
</organism>
<reference evidence="2" key="1">
    <citation type="journal article" date="2017" name="Appl. Environ. Microbiol.">
        <title>Genomic analysis of Calderihabitans maritimus KKC1, a thermophilic hydrogenogenic carboxydotrophic bacterium isolated from marine sediment.</title>
        <authorList>
            <person name="Omae K."/>
            <person name="Yoneda Y."/>
            <person name="Fukuyama Y."/>
            <person name="Yoshida T."/>
            <person name="Sako Y."/>
        </authorList>
    </citation>
    <scope>NUCLEOTIDE SEQUENCE [LARGE SCALE GENOMIC DNA]</scope>
    <source>
        <strain evidence="2">KKC1</strain>
    </source>
</reference>
<protein>
    <submittedName>
        <fullName evidence="1">Uncharacterized protein</fullName>
    </submittedName>
</protein>
<name>A0A1Z5HXH2_9FIRM</name>
<proteinExistence type="predicted"/>
<comment type="caution">
    <text evidence="1">The sequence shown here is derived from an EMBL/GenBank/DDBJ whole genome shotgun (WGS) entry which is preliminary data.</text>
</comment>
<evidence type="ECO:0000313" key="2">
    <source>
        <dbReference type="Proteomes" id="UP000197032"/>
    </source>
</evidence>
<dbReference type="RefSeq" id="WP_088555223.1">
    <property type="nucleotide sequence ID" value="NZ_BDGJ01000207.1"/>
</dbReference>
<accession>A0A1Z5HXH2</accession>
<dbReference type="AlphaFoldDB" id="A0A1Z5HXH2"/>
<evidence type="ECO:0000313" key="1">
    <source>
        <dbReference type="EMBL" id="GAW94233.1"/>
    </source>
</evidence>
<dbReference type="Proteomes" id="UP000197032">
    <property type="component" value="Unassembled WGS sequence"/>
</dbReference>
<keyword evidence="2" id="KW-1185">Reference proteome</keyword>
<sequence length="59" mass="7104">MELLRYCLKCYLELGKQEWETIIVLDDMWVMQCPRCRTIYSCFSDGTILIIDRSFYQGL</sequence>
<dbReference type="EMBL" id="BDGJ01000207">
    <property type="protein sequence ID" value="GAW94233.1"/>
    <property type="molecule type" value="Genomic_DNA"/>
</dbReference>
<gene>
    <name evidence="1" type="ORF">KKC1_33440</name>
</gene>